<keyword evidence="1" id="KW-0175">Coiled coil</keyword>
<dbReference type="SMART" id="SM01040">
    <property type="entry name" value="Bro-N"/>
    <property type="match status" value="1"/>
</dbReference>
<evidence type="ECO:0000256" key="1">
    <source>
        <dbReference type="SAM" id="Coils"/>
    </source>
</evidence>
<keyword evidence="4" id="KW-1185">Reference proteome</keyword>
<dbReference type="RefSeq" id="WP_284937844.1">
    <property type="nucleotide sequence ID" value="NZ_JANURM010000009.1"/>
</dbReference>
<sequence>MNLEVFRNDDFEIRVAVDEKGEPLFCLADICKVLELANPTHAVNAIKSEFELPTLNVGSFDTGYGVKEFTMITEPQLYFVLMRSDKPNAKAFRKWVNCEVLPSIRKTGSYHQKPLNQLDFLQMQLNVIRQHDERITAIEQKSQKDERRFRNLENTAKRDEGLKEYTTAVGFGILKGISLDKKQCQRLGTKASKLSKEAGVLIVTIPDQKHGKVGTYRHDILEKAFNELNF</sequence>
<dbReference type="InterPro" id="IPR003497">
    <property type="entry name" value="BRO_N_domain"/>
</dbReference>
<dbReference type="PROSITE" id="PS51750">
    <property type="entry name" value="BRO_N"/>
    <property type="match status" value="1"/>
</dbReference>
<proteinExistence type="predicted"/>
<evidence type="ECO:0000259" key="2">
    <source>
        <dbReference type="PROSITE" id="PS51750"/>
    </source>
</evidence>
<dbReference type="PANTHER" id="PTHR36180:SF2">
    <property type="entry name" value="BRO FAMILY PROTEIN"/>
    <property type="match status" value="1"/>
</dbReference>
<organism evidence="3 4">
    <name type="scientific">Campylobacter gastrosuis</name>
    <dbReference type="NCBI Taxonomy" id="2974576"/>
    <lineage>
        <taxon>Bacteria</taxon>
        <taxon>Pseudomonadati</taxon>
        <taxon>Campylobacterota</taxon>
        <taxon>Epsilonproteobacteria</taxon>
        <taxon>Campylobacterales</taxon>
        <taxon>Campylobacteraceae</taxon>
        <taxon>Campylobacter</taxon>
    </lineage>
</organism>
<name>A0ABT7HQJ1_9BACT</name>
<dbReference type="PANTHER" id="PTHR36180">
    <property type="entry name" value="DNA-BINDING PROTEIN-RELATED-RELATED"/>
    <property type="match status" value="1"/>
</dbReference>
<feature type="domain" description="Bro-N" evidence="2">
    <location>
        <begin position="1"/>
        <end position="108"/>
    </location>
</feature>
<accession>A0ABT7HQJ1</accession>
<comment type="caution">
    <text evidence="3">The sequence shown here is derived from an EMBL/GenBank/DDBJ whole genome shotgun (WGS) entry which is preliminary data.</text>
</comment>
<dbReference type="Pfam" id="PF02498">
    <property type="entry name" value="Bro-N"/>
    <property type="match status" value="1"/>
</dbReference>
<reference evidence="3" key="2">
    <citation type="journal article" date="2023" name="Microorganisms">
        <title>Isolation and Genomic Characteristics of Cat-Borne Campylobacter felis sp. nov. and Sheep-Borne Campylobacter ovis sp. nov.</title>
        <authorList>
            <person name="Wang H."/>
            <person name="Li Y."/>
            <person name="Gu Y."/>
            <person name="Zhou G."/>
            <person name="Chen X."/>
            <person name="Zhang X."/>
            <person name="Shao Z."/>
            <person name="Zhang J."/>
            <person name="Zhang M."/>
        </authorList>
    </citation>
    <scope>NUCLEOTIDE SEQUENCE</scope>
    <source>
        <strain evidence="3">PS10</strain>
    </source>
</reference>
<evidence type="ECO:0000313" key="4">
    <source>
        <dbReference type="Proteomes" id="UP001173801"/>
    </source>
</evidence>
<protein>
    <submittedName>
        <fullName evidence="3">BRO family protein</fullName>
    </submittedName>
</protein>
<dbReference type="Proteomes" id="UP001173801">
    <property type="component" value="Unassembled WGS sequence"/>
</dbReference>
<dbReference type="EMBL" id="JANURM010000009">
    <property type="protein sequence ID" value="MDL0089186.1"/>
    <property type="molecule type" value="Genomic_DNA"/>
</dbReference>
<evidence type="ECO:0000313" key="3">
    <source>
        <dbReference type="EMBL" id="MDL0089186.1"/>
    </source>
</evidence>
<reference evidence="3" key="1">
    <citation type="submission" date="2022-08" db="EMBL/GenBank/DDBJ databases">
        <authorList>
            <person name="Wang H."/>
        </authorList>
    </citation>
    <scope>NUCLEOTIDE SEQUENCE</scope>
    <source>
        <strain evidence="3">PS10</strain>
    </source>
</reference>
<feature type="coiled-coil region" evidence="1">
    <location>
        <begin position="128"/>
        <end position="155"/>
    </location>
</feature>
<gene>
    <name evidence="3" type="ORF">NYG85_07395</name>
</gene>